<accession>A0AB39VFK0</accession>
<dbReference type="AlphaFoldDB" id="A0AB39VFK0"/>
<protein>
    <submittedName>
        <fullName evidence="1">Uncharacterized protein</fullName>
    </submittedName>
</protein>
<proteinExistence type="predicted"/>
<reference evidence="1" key="1">
    <citation type="submission" date="2024-07" db="EMBL/GenBank/DDBJ databases">
        <authorList>
            <person name="Li X.-J."/>
            <person name="Wang X."/>
        </authorList>
    </citation>
    <scope>NUCLEOTIDE SEQUENCE</scope>
    <source>
        <strain evidence="1">HSP-334</strain>
    </source>
</reference>
<gene>
    <name evidence="1" type="ORF">AB8B22_08825</name>
</gene>
<sequence length="44" mass="4983">MPTYTIRIKDRQTGKILMIKIAAKSIQEAKQIAAKDYGVAYEIL</sequence>
<name>A0AB39VFK0_9FUSO</name>
<dbReference type="EMBL" id="CP165644">
    <property type="protein sequence ID" value="XDU66502.1"/>
    <property type="molecule type" value="Genomic_DNA"/>
</dbReference>
<organism evidence="1">
    <name type="scientific">Leptotrichia rugosa</name>
    <dbReference type="NCBI Taxonomy" id="3239302"/>
    <lineage>
        <taxon>Bacteria</taxon>
        <taxon>Fusobacteriati</taxon>
        <taxon>Fusobacteriota</taxon>
        <taxon>Fusobacteriia</taxon>
        <taxon>Fusobacteriales</taxon>
        <taxon>Leptotrichiaceae</taxon>
        <taxon>Leptotrichia</taxon>
    </lineage>
</organism>
<dbReference type="KEGG" id="lrug:AB8B22_08825"/>
<dbReference type="RefSeq" id="WP_369710839.1">
    <property type="nucleotide sequence ID" value="NZ_CP165644.1"/>
</dbReference>
<evidence type="ECO:0000313" key="1">
    <source>
        <dbReference type="EMBL" id="XDU66502.1"/>
    </source>
</evidence>